<comment type="caution">
    <text evidence="1">The sequence shown here is derived from an EMBL/GenBank/DDBJ whole genome shotgun (WGS) entry which is preliminary data.</text>
</comment>
<organism evidence="1 2">
    <name type="scientific">Pleurodeles waltl</name>
    <name type="common">Iberian ribbed newt</name>
    <dbReference type="NCBI Taxonomy" id="8319"/>
    <lineage>
        <taxon>Eukaryota</taxon>
        <taxon>Metazoa</taxon>
        <taxon>Chordata</taxon>
        <taxon>Craniata</taxon>
        <taxon>Vertebrata</taxon>
        <taxon>Euteleostomi</taxon>
        <taxon>Amphibia</taxon>
        <taxon>Batrachia</taxon>
        <taxon>Caudata</taxon>
        <taxon>Salamandroidea</taxon>
        <taxon>Salamandridae</taxon>
        <taxon>Pleurodelinae</taxon>
        <taxon>Pleurodeles</taxon>
    </lineage>
</organism>
<dbReference type="InterPro" id="IPR021109">
    <property type="entry name" value="Peptidase_aspartic_dom_sf"/>
</dbReference>
<accession>A0AAV7MA18</accession>
<sequence>MGKYRQLPLINGVQAEAYTDTGASVTMVTEKLVFPEQHKLGHHYQVTDAHNNTACHAMAVVDFSWRGVTDPKKVVVSTDLSVECVLGNDMESSAWAEVELEALAAMLGISQHIFALTRAKAKKQ</sequence>
<reference evidence="1" key="1">
    <citation type="journal article" date="2022" name="bioRxiv">
        <title>Sequencing and chromosome-scale assembly of the giantPleurodeles waltlgenome.</title>
        <authorList>
            <person name="Brown T."/>
            <person name="Elewa A."/>
            <person name="Iarovenko S."/>
            <person name="Subramanian E."/>
            <person name="Araus A.J."/>
            <person name="Petzold A."/>
            <person name="Susuki M."/>
            <person name="Suzuki K.-i.T."/>
            <person name="Hayashi T."/>
            <person name="Toyoda A."/>
            <person name="Oliveira C."/>
            <person name="Osipova E."/>
            <person name="Leigh N.D."/>
            <person name="Simon A."/>
            <person name="Yun M.H."/>
        </authorList>
    </citation>
    <scope>NUCLEOTIDE SEQUENCE</scope>
    <source>
        <strain evidence="1">20211129_DDA</strain>
        <tissue evidence="1">Liver</tissue>
    </source>
</reference>
<evidence type="ECO:0000313" key="2">
    <source>
        <dbReference type="Proteomes" id="UP001066276"/>
    </source>
</evidence>
<dbReference type="EMBL" id="JANPWB010000014">
    <property type="protein sequence ID" value="KAJ1100226.1"/>
    <property type="molecule type" value="Genomic_DNA"/>
</dbReference>
<dbReference type="AlphaFoldDB" id="A0AAV7MA18"/>
<gene>
    <name evidence="1" type="ORF">NDU88_005313</name>
</gene>
<keyword evidence="2" id="KW-1185">Reference proteome</keyword>
<proteinExistence type="predicted"/>
<dbReference type="Gene3D" id="2.40.70.10">
    <property type="entry name" value="Acid Proteases"/>
    <property type="match status" value="1"/>
</dbReference>
<dbReference type="SUPFAM" id="SSF50630">
    <property type="entry name" value="Acid proteases"/>
    <property type="match status" value="1"/>
</dbReference>
<evidence type="ECO:0000313" key="1">
    <source>
        <dbReference type="EMBL" id="KAJ1100226.1"/>
    </source>
</evidence>
<protein>
    <submittedName>
        <fullName evidence="1">Uncharacterized protein</fullName>
    </submittedName>
</protein>
<name>A0AAV7MA18_PLEWA</name>
<dbReference type="Proteomes" id="UP001066276">
    <property type="component" value="Chromosome 10"/>
</dbReference>